<dbReference type="AlphaFoldDB" id="A0AAD1UAC1"/>
<proteinExistence type="predicted"/>
<feature type="compositionally biased region" description="Polar residues" evidence="1">
    <location>
        <begin position="175"/>
        <end position="184"/>
    </location>
</feature>
<comment type="caution">
    <text evidence="2">The sequence shown here is derived from an EMBL/GenBank/DDBJ whole genome shotgun (WGS) entry which is preliminary data.</text>
</comment>
<evidence type="ECO:0000313" key="3">
    <source>
        <dbReference type="Proteomes" id="UP001295684"/>
    </source>
</evidence>
<evidence type="ECO:0000256" key="1">
    <source>
        <dbReference type="SAM" id="MobiDB-lite"/>
    </source>
</evidence>
<accession>A0AAD1UAC1</accession>
<evidence type="ECO:0000313" key="2">
    <source>
        <dbReference type="EMBL" id="CAI2365425.1"/>
    </source>
</evidence>
<name>A0AAD1UAC1_EUPCR</name>
<feature type="region of interest" description="Disordered" evidence="1">
    <location>
        <begin position="64"/>
        <end position="85"/>
    </location>
</feature>
<reference evidence="2" key="1">
    <citation type="submission" date="2023-07" db="EMBL/GenBank/DDBJ databases">
        <authorList>
            <consortium name="AG Swart"/>
            <person name="Singh M."/>
            <person name="Singh A."/>
            <person name="Seah K."/>
            <person name="Emmerich C."/>
        </authorList>
    </citation>
    <scope>NUCLEOTIDE SEQUENCE</scope>
    <source>
        <strain evidence="2">DP1</strain>
    </source>
</reference>
<dbReference type="Proteomes" id="UP001295684">
    <property type="component" value="Unassembled WGS sequence"/>
</dbReference>
<organism evidence="2 3">
    <name type="scientific">Euplotes crassus</name>
    <dbReference type="NCBI Taxonomy" id="5936"/>
    <lineage>
        <taxon>Eukaryota</taxon>
        <taxon>Sar</taxon>
        <taxon>Alveolata</taxon>
        <taxon>Ciliophora</taxon>
        <taxon>Intramacronucleata</taxon>
        <taxon>Spirotrichea</taxon>
        <taxon>Hypotrichia</taxon>
        <taxon>Euplotida</taxon>
        <taxon>Euplotidae</taxon>
        <taxon>Moneuplotes</taxon>
    </lineage>
</organism>
<sequence length="242" mass="28433">MQEEVTIVSKNYGEVISKAKIKRVKGLLNSDIRLRSISNKRYPNRVFNIQSKHRNIKLKKTVLASSRKPQYPSQDRSRALNSTGRNISRLNSHIKRLAQKHNIGSHIGYETNRVGDHTLVIDQKPRMDGQRQQMTQRKSLKNYLNAIRKAKINIHKFCIQNKSRDLKHSGRHNCSIESRPSHPTGSHPFSLRQHSSINDQRIYYHRHKSPYKAEAFKMRMLKNRRPKLPTSSVVFNLMRRRR</sequence>
<gene>
    <name evidence="2" type="ORF">ECRASSUSDP1_LOCUS6761</name>
</gene>
<feature type="region of interest" description="Disordered" evidence="1">
    <location>
        <begin position="166"/>
        <end position="200"/>
    </location>
</feature>
<dbReference type="EMBL" id="CAMPGE010006565">
    <property type="protein sequence ID" value="CAI2365425.1"/>
    <property type="molecule type" value="Genomic_DNA"/>
</dbReference>
<protein>
    <submittedName>
        <fullName evidence="2">Uncharacterized protein</fullName>
    </submittedName>
</protein>
<keyword evidence="3" id="KW-1185">Reference proteome</keyword>